<name>A0A5B8U0T7_9ACTN</name>
<dbReference type="KEGG" id="bsol:FSW04_02465"/>
<sequence>MAVPAAAAQAAATPPGATTGSAANVAQQTARLIGAVDPNGAQTSYQFQYGTTTAYGAVTPPVTISGDGRRTVTADLANLAPATVYHYRLIARNAKGLTKGLDRNFKTRIQPLGVTFAATPNPEPFGGTTVLAGQLTGTGNAGRDVLLQSNPFPYTQGFKDVGNRVVTDAAGNFTFNLLQVPFNTQYRVTLPDKPSVVSPIVVVSVQVKVSTHLGTTTVTRGHKLTFSGAVTPAADGTPIAIQKKRGTTWVTVAGTVARHHSASSSRYSKKVTIHSGGTYRVYAGVANGSYVPNTGREVTIHTHR</sequence>
<dbReference type="Gene3D" id="2.60.40.10">
    <property type="entry name" value="Immunoglobulins"/>
    <property type="match status" value="1"/>
</dbReference>
<evidence type="ECO:0000313" key="2">
    <source>
        <dbReference type="Proteomes" id="UP000321805"/>
    </source>
</evidence>
<keyword evidence="2" id="KW-1185">Reference proteome</keyword>
<evidence type="ECO:0008006" key="3">
    <source>
        <dbReference type="Google" id="ProtNLM"/>
    </source>
</evidence>
<gene>
    <name evidence="1" type="ORF">FSW04_02465</name>
</gene>
<dbReference type="GO" id="GO:0005975">
    <property type="term" value="P:carbohydrate metabolic process"/>
    <property type="evidence" value="ECO:0007669"/>
    <property type="project" value="UniProtKB-ARBA"/>
</dbReference>
<dbReference type="InterPro" id="IPR036116">
    <property type="entry name" value="FN3_sf"/>
</dbReference>
<dbReference type="Proteomes" id="UP000321805">
    <property type="component" value="Chromosome"/>
</dbReference>
<protein>
    <recommendedName>
        <fullName evidence="3">Fibronectin type-III domain-containing protein</fullName>
    </recommendedName>
</protein>
<dbReference type="SUPFAM" id="SSF49265">
    <property type="entry name" value="Fibronectin type III"/>
    <property type="match status" value="1"/>
</dbReference>
<evidence type="ECO:0000313" key="1">
    <source>
        <dbReference type="EMBL" id="QEC46550.1"/>
    </source>
</evidence>
<reference evidence="1 2" key="1">
    <citation type="journal article" date="2018" name="J. Microbiol.">
        <title>Baekduia soli gen. nov., sp. nov., a novel bacterium isolated from the soil of Baekdu Mountain and proposal of a novel family name, Baekduiaceae fam. nov.</title>
        <authorList>
            <person name="An D.S."/>
            <person name="Siddiqi M.Z."/>
            <person name="Kim K.H."/>
            <person name="Yu H.S."/>
            <person name="Im W.T."/>
        </authorList>
    </citation>
    <scope>NUCLEOTIDE SEQUENCE [LARGE SCALE GENOMIC DNA]</scope>
    <source>
        <strain evidence="1 2">BR7-21</strain>
    </source>
</reference>
<proteinExistence type="predicted"/>
<accession>A0A5B8U0T7</accession>
<organism evidence="1 2">
    <name type="scientific">Baekduia soli</name>
    <dbReference type="NCBI Taxonomy" id="496014"/>
    <lineage>
        <taxon>Bacteria</taxon>
        <taxon>Bacillati</taxon>
        <taxon>Actinomycetota</taxon>
        <taxon>Thermoleophilia</taxon>
        <taxon>Solirubrobacterales</taxon>
        <taxon>Baekduiaceae</taxon>
        <taxon>Baekduia</taxon>
    </lineage>
</organism>
<dbReference type="AlphaFoldDB" id="A0A5B8U0T7"/>
<dbReference type="InterPro" id="IPR013783">
    <property type="entry name" value="Ig-like_fold"/>
</dbReference>
<dbReference type="EMBL" id="CP042430">
    <property type="protein sequence ID" value="QEC46550.1"/>
    <property type="molecule type" value="Genomic_DNA"/>
</dbReference>
<dbReference type="OrthoDB" id="9816550at2"/>